<proteinExistence type="inferred from homology"/>
<sequence>MQLTSLILATAAALLPLATAAPAEAKATDSISSCGPTWMPREDVTIGQGTDKRRGFSSAVQAFCSAANGKTVKSNGYLSFSTEVFLNGGKNPLEYGIQGFYAIIFDFAKNSNIDKESENDCVKYFNALSADGGQCSGADNKDTKGGTWQVGPNGISYHALGYETPPKENAVNKIFEGSAISAQSANKGAGPPLSPWPFDSLNNIKPVACHSHNDYDRDVPVFSAFSAGCIAIEADVFLSGGDVIIGHIFPTPGRTLRVQYTEPLRAILDHNNGGSPGENGIYKARPEQKIVLMVDFKTSDTKTLDAVVAALQPLRDGNYLSHVAGGKFVQRAVTVVASGNAPFDRINSGSGVPNRDVFYDANLGNLESKYNTLNSYYASADFEDTIGSPGSAGAFSDAQKAKVKYQVDAAHAAGLKVRYWNLPGEYMWEPLAALGVDYLNADDMSNTARLERIQ</sequence>
<dbReference type="Proteomes" id="UP000235728">
    <property type="component" value="Unassembled WGS sequence"/>
</dbReference>
<dbReference type="PANTHER" id="PTHR31571:SF1">
    <property type="entry name" value="ALTERED INHERITANCE OF MITOCHONDRIA PROTEIN 6"/>
    <property type="match status" value="1"/>
</dbReference>
<dbReference type="EMBL" id="MRVG01000002">
    <property type="protein sequence ID" value="PMB72026.1"/>
    <property type="molecule type" value="Genomic_DNA"/>
</dbReference>
<evidence type="ECO:0000313" key="5">
    <source>
        <dbReference type="Proteomes" id="UP000235728"/>
    </source>
</evidence>
<comment type="similarity">
    <text evidence="1">Belongs to the AIM6 family.</text>
</comment>
<dbReference type="InterPro" id="IPR017946">
    <property type="entry name" value="PLC-like_Pdiesterase_TIM-brl"/>
</dbReference>
<dbReference type="SUPFAM" id="SSF51695">
    <property type="entry name" value="PLC-like phosphodiesterases"/>
    <property type="match status" value="1"/>
</dbReference>
<feature type="chain" id="PRO_5014737010" description="Altered inheritance of mitochondria protein 6" evidence="3">
    <location>
        <begin position="21"/>
        <end position="454"/>
    </location>
</feature>
<keyword evidence="3" id="KW-0732">Signal</keyword>
<comment type="caution">
    <text evidence="4">The sequence shown here is derived from an EMBL/GenBank/DDBJ whole genome shotgun (WGS) entry which is preliminary data.</text>
</comment>
<evidence type="ECO:0000256" key="2">
    <source>
        <dbReference type="ARBA" id="ARBA00014286"/>
    </source>
</evidence>
<organism evidence="4 5">
    <name type="scientific">Beauveria bassiana</name>
    <name type="common">White muscardine disease fungus</name>
    <name type="synonym">Tritirachium shiotae</name>
    <dbReference type="NCBI Taxonomy" id="176275"/>
    <lineage>
        <taxon>Eukaryota</taxon>
        <taxon>Fungi</taxon>
        <taxon>Dikarya</taxon>
        <taxon>Ascomycota</taxon>
        <taxon>Pezizomycotina</taxon>
        <taxon>Sordariomycetes</taxon>
        <taxon>Hypocreomycetidae</taxon>
        <taxon>Hypocreales</taxon>
        <taxon>Cordycipitaceae</taxon>
        <taxon>Beauveria</taxon>
    </lineage>
</organism>
<name>A0A2N6NXN0_BEABA</name>
<feature type="signal peptide" evidence="3">
    <location>
        <begin position="1"/>
        <end position="20"/>
    </location>
</feature>
<evidence type="ECO:0000313" key="4">
    <source>
        <dbReference type="EMBL" id="PMB72026.1"/>
    </source>
</evidence>
<accession>A0A2N6NXN0</accession>
<dbReference type="GO" id="GO:0006629">
    <property type="term" value="P:lipid metabolic process"/>
    <property type="evidence" value="ECO:0007669"/>
    <property type="project" value="InterPro"/>
</dbReference>
<dbReference type="PANTHER" id="PTHR31571">
    <property type="entry name" value="ALTERED INHERITANCE OF MITOCHONDRIA PROTEIN 6"/>
    <property type="match status" value="1"/>
</dbReference>
<dbReference type="InterPro" id="IPR051236">
    <property type="entry name" value="HAT_RTT109-like"/>
</dbReference>
<gene>
    <name evidence="4" type="ORF">BM221_002125</name>
</gene>
<dbReference type="GO" id="GO:0008081">
    <property type="term" value="F:phosphoric diester hydrolase activity"/>
    <property type="evidence" value="ECO:0007669"/>
    <property type="project" value="InterPro"/>
</dbReference>
<dbReference type="AlphaFoldDB" id="A0A2N6NXN0"/>
<protein>
    <recommendedName>
        <fullName evidence="2">Altered inheritance of mitochondria protein 6</fullName>
    </recommendedName>
</protein>
<dbReference type="OMA" id="YWNLPGE"/>
<reference evidence="4 5" key="1">
    <citation type="journal article" date="2016" name="Appl. Microbiol. Biotechnol.">
        <title>Characterization of T-DNA insertion mutants with decreased virulence in the entomopathogenic fungus Beauveria bassiana JEF-007.</title>
        <authorList>
            <person name="Kim S."/>
            <person name="Lee S.J."/>
            <person name="Nai Y.S."/>
            <person name="Yu J.S."/>
            <person name="Lee M.R."/>
            <person name="Yang Y.T."/>
            <person name="Kim J.S."/>
        </authorList>
    </citation>
    <scope>NUCLEOTIDE SEQUENCE [LARGE SCALE GENOMIC DNA]</scope>
    <source>
        <strain evidence="4 5">JEF-007</strain>
    </source>
</reference>
<evidence type="ECO:0000256" key="1">
    <source>
        <dbReference type="ARBA" id="ARBA00008858"/>
    </source>
</evidence>
<evidence type="ECO:0000256" key="3">
    <source>
        <dbReference type="SAM" id="SignalP"/>
    </source>
</evidence>